<dbReference type="GO" id="GO:0000711">
    <property type="term" value="P:meiotic DNA repair synthesis"/>
    <property type="evidence" value="ECO:0007669"/>
    <property type="project" value="InterPro"/>
</dbReference>
<dbReference type="AlphaFoldDB" id="A0AA35QXS3"/>
<proteinExistence type="predicted"/>
<dbReference type="GO" id="GO:0007129">
    <property type="term" value="P:homologous chromosome pairing at meiosis"/>
    <property type="evidence" value="ECO:0007669"/>
    <property type="project" value="InterPro"/>
</dbReference>
<protein>
    <submittedName>
        <fullName evidence="1">Spermatogenesis-associated protein 22</fullName>
    </submittedName>
</protein>
<gene>
    <name evidence="1" type="ORF">GBAR_LOCUS1790</name>
</gene>
<keyword evidence="2" id="KW-1185">Reference proteome</keyword>
<dbReference type="GO" id="GO:0051445">
    <property type="term" value="P:regulation of meiotic cell cycle"/>
    <property type="evidence" value="ECO:0007669"/>
    <property type="project" value="TreeGrafter"/>
</dbReference>
<evidence type="ECO:0000313" key="2">
    <source>
        <dbReference type="Proteomes" id="UP001174909"/>
    </source>
</evidence>
<dbReference type="PANTHER" id="PTHR35258:SF1">
    <property type="entry name" value="SPERMATOGENESIS-ASSOCIATED PROTEIN 22"/>
    <property type="match status" value="1"/>
</dbReference>
<dbReference type="InterPro" id="IPR033536">
    <property type="entry name" value="Spata22"/>
</dbReference>
<organism evidence="1 2">
    <name type="scientific">Geodia barretti</name>
    <name type="common">Barrett's horny sponge</name>
    <dbReference type="NCBI Taxonomy" id="519541"/>
    <lineage>
        <taxon>Eukaryota</taxon>
        <taxon>Metazoa</taxon>
        <taxon>Porifera</taxon>
        <taxon>Demospongiae</taxon>
        <taxon>Heteroscleromorpha</taxon>
        <taxon>Tetractinellida</taxon>
        <taxon>Astrophorina</taxon>
        <taxon>Geodiidae</taxon>
        <taxon>Geodia</taxon>
    </lineage>
</organism>
<evidence type="ECO:0000313" key="1">
    <source>
        <dbReference type="EMBL" id="CAI7995924.1"/>
    </source>
</evidence>
<reference evidence="1" key="1">
    <citation type="submission" date="2023-03" db="EMBL/GenBank/DDBJ databases">
        <authorList>
            <person name="Steffen K."/>
            <person name="Cardenas P."/>
        </authorList>
    </citation>
    <scope>NUCLEOTIDE SEQUENCE</scope>
</reference>
<accession>A0AA35QXS3</accession>
<name>A0AA35QXS3_GEOBA</name>
<dbReference type="Proteomes" id="UP001174909">
    <property type="component" value="Unassembled WGS sequence"/>
</dbReference>
<dbReference type="PANTHER" id="PTHR35258">
    <property type="entry name" value="SPERMATOGENESIS-ASSOCIATED PROTEIN 22"/>
    <property type="match status" value="1"/>
</dbReference>
<sequence>MQKSSHLPRVLTATARGLGHWSKFKAQIPMLFEIIGTLDSAVVAGPLGSREFSVQAGDGALRCLYWEIDTTLPHLVRGKPIRVVGGWDEKQEWLKCHSVREATQDEVQTAGDMVTLCDAAMRETLATTPEM</sequence>
<comment type="caution">
    <text evidence="1">The sequence shown here is derived from an EMBL/GenBank/DDBJ whole genome shotgun (WGS) entry which is preliminary data.</text>
</comment>
<dbReference type="EMBL" id="CASHTH010000260">
    <property type="protein sequence ID" value="CAI7995924.1"/>
    <property type="molecule type" value="Genomic_DNA"/>
</dbReference>
<dbReference type="GO" id="GO:0007276">
    <property type="term" value="P:gamete generation"/>
    <property type="evidence" value="ECO:0007669"/>
    <property type="project" value="InterPro"/>
</dbReference>